<feature type="binding site" evidence="2">
    <location>
        <begin position="186"/>
        <end position="188"/>
    </location>
    <ligand>
        <name>substrate</name>
    </ligand>
</feature>
<dbReference type="OrthoDB" id="4191603at2"/>
<keyword evidence="2" id="KW-0573">Peptidoglycan synthesis</keyword>
<dbReference type="HAMAP" id="MF_01139">
    <property type="entry name" value="ISPT"/>
    <property type="match status" value="1"/>
</dbReference>
<name>A0A383XQ44_9GAMM</name>
<comment type="caution">
    <text evidence="3">The sequence shown here is derived from an EMBL/GenBank/DDBJ whole genome shotgun (WGS) entry which is preliminary data.</text>
</comment>
<dbReference type="PROSITE" id="PS01066">
    <property type="entry name" value="UPP_SYNTHASE"/>
    <property type="match status" value="1"/>
</dbReference>
<feature type="binding site" evidence="2">
    <location>
        <position position="61"/>
    </location>
    <ligand>
        <name>substrate</name>
    </ligand>
</feature>
<accession>A0A383XQ44</accession>
<feature type="binding site" evidence="2">
    <location>
        <position position="12"/>
    </location>
    <ligand>
        <name>Mg(2+)</name>
        <dbReference type="ChEBI" id="CHEBI:18420"/>
    </ligand>
</feature>
<feature type="active site" evidence="2">
    <location>
        <position position="12"/>
    </location>
</feature>
<dbReference type="InterPro" id="IPR036424">
    <property type="entry name" value="UPP_synth-like_sf"/>
</dbReference>
<keyword evidence="2" id="KW-0460">Magnesium</keyword>
<dbReference type="Pfam" id="PF01255">
    <property type="entry name" value="Prenyltransf"/>
    <property type="match status" value="1"/>
</dbReference>
<dbReference type="GO" id="GO:0008360">
    <property type="term" value="P:regulation of cell shape"/>
    <property type="evidence" value="ECO:0007669"/>
    <property type="project" value="UniProtKB-KW"/>
</dbReference>
<feature type="binding site" evidence="2">
    <location>
        <position position="180"/>
    </location>
    <ligand>
        <name>substrate</name>
    </ligand>
</feature>
<evidence type="ECO:0000313" key="3">
    <source>
        <dbReference type="EMBL" id="PWN54748.1"/>
    </source>
</evidence>
<dbReference type="AlphaFoldDB" id="A0A383XQ44"/>
<feature type="binding site" evidence="2">
    <location>
        <position position="63"/>
    </location>
    <ligand>
        <name>substrate</name>
    </ligand>
</feature>
<dbReference type="NCBIfam" id="TIGR00055">
    <property type="entry name" value="uppS"/>
    <property type="match status" value="1"/>
</dbReference>
<proteinExistence type="inferred from homology"/>
<dbReference type="GO" id="GO:0016094">
    <property type="term" value="P:polyprenol biosynthetic process"/>
    <property type="evidence" value="ECO:0007669"/>
    <property type="project" value="TreeGrafter"/>
</dbReference>
<dbReference type="GO" id="GO:0008834">
    <property type="term" value="F:ditrans,polycis-undecaprenyl-diphosphate synthase [(2E,6E)-farnesyl-diphosphate specific] activity"/>
    <property type="evidence" value="ECO:0007669"/>
    <property type="project" value="UniProtKB-UniRule"/>
</dbReference>
<dbReference type="EMBL" id="QEQK01000019">
    <property type="protein sequence ID" value="PWN54748.1"/>
    <property type="molecule type" value="Genomic_DNA"/>
</dbReference>
<comment type="subunit">
    <text evidence="2">Homodimer.</text>
</comment>
<organism evidence="3 4">
    <name type="scientific">Abyssibacter profundi</name>
    <dbReference type="NCBI Taxonomy" id="2182787"/>
    <lineage>
        <taxon>Bacteria</taxon>
        <taxon>Pseudomonadati</taxon>
        <taxon>Pseudomonadota</taxon>
        <taxon>Gammaproteobacteria</taxon>
        <taxon>Chromatiales</taxon>
        <taxon>Oceanococcaceae</taxon>
        <taxon>Abyssibacter</taxon>
    </lineage>
</organism>
<dbReference type="PANTHER" id="PTHR10291">
    <property type="entry name" value="DEHYDRODOLICHYL DIPHOSPHATE SYNTHASE FAMILY MEMBER"/>
    <property type="match status" value="1"/>
</dbReference>
<dbReference type="CDD" id="cd00475">
    <property type="entry name" value="Cis_IPPS"/>
    <property type="match status" value="1"/>
</dbReference>
<feature type="binding site" evidence="2">
    <location>
        <position position="25"/>
    </location>
    <ligand>
        <name>substrate</name>
    </ligand>
</feature>
<feature type="binding site" evidence="2">
    <location>
        <begin position="57"/>
        <end position="59"/>
    </location>
    <ligand>
        <name>substrate</name>
    </ligand>
</feature>
<dbReference type="EC" id="2.5.1.31" evidence="2"/>
<sequence>MSIPQHVAVIMDGNGRWARRRGQPRTAGHRAGVKALRALVEQSIRSKLGYVTVFAFSSENWSRPLQEVRVLMELFMRALDREVAELHDNGVRLRFIGDHGRLAPALRERMAKAEALTAGNSRLQLAIAVGYGGRDDLARAAKRLAQDVATGQVNPSDINEDLLGRYRDLGDWPDPDLFIRTGGDQRVSNFLLWDLAYTELYFSPVLWPDFNGQTLIEALDWFADRERRFGGLLEASS</sequence>
<feature type="binding site" evidence="2">
    <location>
        <begin position="13"/>
        <end position="16"/>
    </location>
    <ligand>
        <name>substrate</name>
    </ligand>
</feature>
<keyword evidence="2" id="KW-0479">Metal-binding</keyword>
<comment type="similarity">
    <text evidence="2">Belongs to the UPP synthase family.</text>
</comment>
<dbReference type="GO" id="GO:0005829">
    <property type="term" value="C:cytosol"/>
    <property type="evidence" value="ECO:0007669"/>
    <property type="project" value="TreeGrafter"/>
</dbReference>
<gene>
    <name evidence="2 3" type="primary">uppS</name>
    <name evidence="3" type="ORF">DEH80_16055</name>
</gene>
<dbReference type="RefSeq" id="WP_109721556.1">
    <property type="nucleotide sequence ID" value="NZ_QEQK01000019.1"/>
</dbReference>
<evidence type="ECO:0000313" key="4">
    <source>
        <dbReference type="Proteomes" id="UP000251800"/>
    </source>
</evidence>
<dbReference type="GO" id="GO:0000287">
    <property type="term" value="F:magnesium ion binding"/>
    <property type="evidence" value="ECO:0007669"/>
    <property type="project" value="UniProtKB-UniRule"/>
</dbReference>
<dbReference type="PANTHER" id="PTHR10291:SF0">
    <property type="entry name" value="DEHYDRODOLICHYL DIPHOSPHATE SYNTHASE 2"/>
    <property type="match status" value="1"/>
</dbReference>
<keyword evidence="2" id="KW-0133">Cell shape</keyword>
<feature type="active site" description="Proton acceptor" evidence="2">
    <location>
        <position position="60"/>
    </location>
</feature>
<comment type="catalytic activity">
    <reaction evidence="2">
        <text>8 isopentenyl diphosphate + (2E,6E)-farnesyl diphosphate = di-trans,octa-cis-undecaprenyl diphosphate + 8 diphosphate</text>
        <dbReference type="Rhea" id="RHEA:27551"/>
        <dbReference type="ChEBI" id="CHEBI:33019"/>
        <dbReference type="ChEBI" id="CHEBI:58405"/>
        <dbReference type="ChEBI" id="CHEBI:128769"/>
        <dbReference type="ChEBI" id="CHEBI:175763"/>
        <dbReference type="EC" id="2.5.1.31"/>
    </reaction>
</comment>
<keyword evidence="1 2" id="KW-0808">Transferase</keyword>
<dbReference type="InterPro" id="IPR018520">
    <property type="entry name" value="UPP_synth-like_CS"/>
</dbReference>
<keyword evidence="2" id="KW-0961">Cell wall biogenesis/degradation</keyword>
<comment type="function">
    <text evidence="2">Catalyzes the sequential condensation of isopentenyl diphosphate (IPP) with (2E,6E)-farnesyl diphosphate (E,E-FPP) to yield (2Z,6Z,10Z,14Z,18Z,22Z,26Z,30Z,34E,38E)-undecaprenyl diphosphate (di-trans,octa-cis-UPP). UPP is the precursor of glycosyl carrier lipid in the biosynthesis of bacterial cell wall polysaccharide components such as peptidoglycan and lipopolysaccharide.</text>
</comment>
<evidence type="ECO:0000256" key="2">
    <source>
        <dbReference type="HAMAP-Rule" id="MF_01139"/>
    </source>
</evidence>
<feature type="binding site" evidence="2">
    <location>
        <position position="199"/>
    </location>
    <ligand>
        <name>Mg(2+)</name>
        <dbReference type="ChEBI" id="CHEBI:18420"/>
    </ligand>
</feature>
<dbReference type="FunFam" id="3.40.1180.10:FF:000001">
    <property type="entry name" value="(2E,6E)-farnesyl-diphosphate-specific ditrans,polycis-undecaprenyl-diphosphate synthase"/>
    <property type="match status" value="1"/>
</dbReference>
<dbReference type="GO" id="GO:0071555">
    <property type="term" value="P:cell wall organization"/>
    <property type="evidence" value="ECO:0007669"/>
    <property type="project" value="UniProtKB-KW"/>
</dbReference>
<dbReference type="Gene3D" id="3.40.1180.10">
    <property type="entry name" value="Decaprenyl diphosphate synthase-like"/>
    <property type="match status" value="1"/>
</dbReference>
<comment type="cofactor">
    <cofactor evidence="2">
        <name>Mg(2+)</name>
        <dbReference type="ChEBI" id="CHEBI:18420"/>
    </cofactor>
    <text evidence="2">Binds 2 magnesium ions per subunit.</text>
</comment>
<feature type="binding site" evidence="2">
    <location>
        <position position="29"/>
    </location>
    <ligand>
        <name>substrate</name>
    </ligand>
</feature>
<feature type="binding site" evidence="2">
    <location>
        <position position="17"/>
    </location>
    <ligand>
        <name>substrate</name>
    </ligand>
</feature>
<protein>
    <recommendedName>
        <fullName evidence="2">Ditrans,polycis-undecaprenyl-diphosphate synthase ((2E,6E)-farnesyl-diphosphate specific)</fullName>
        <ecNumber evidence="2">2.5.1.31</ecNumber>
    </recommendedName>
    <alternativeName>
        <fullName evidence="2">Ditrans,polycis-undecaprenylcistransferase</fullName>
    </alternativeName>
    <alternativeName>
        <fullName evidence="2">Undecaprenyl diphosphate synthase</fullName>
        <shortName evidence="2">UDS</shortName>
    </alternativeName>
    <alternativeName>
        <fullName evidence="2">Undecaprenyl pyrophosphate synthase</fullName>
        <shortName evidence="2">UPP synthase</shortName>
    </alternativeName>
</protein>
<dbReference type="SUPFAM" id="SSF64005">
    <property type="entry name" value="Undecaprenyl diphosphate synthase"/>
    <property type="match status" value="1"/>
</dbReference>
<evidence type="ECO:0000256" key="1">
    <source>
        <dbReference type="ARBA" id="ARBA00022679"/>
    </source>
</evidence>
<dbReference type="InterPro" id="IPR001441">
    <property type="entry name" value="UPP_synth-like"/>
</dbReference>
<reference evidence="3 4" key="1">
    <citation type="submission" date="2018-05" db="EMBL/GenBank/DDBJ databases">
        <title>Abyssibacter profundi OUC007T gen. nov., sp. nov, a marine bacterium isolated from seawater of the Mariana Trench.</title>
        <authorList>
            <person name="Zhou S."/>
        </authorList>
    </citation>
    <scope>NUCLEOTIDE SEQUENCE [LARGE SCALE GENOMIC DNA]</scope>
    <source>
        <strain evidence="3 4">OUC007</strain>
    </source>
</reference>
<dbReference type="Proteomes" id="UP000251800">
    <property type="component" value="Unassembled WGS sequence"/>
</dbReference>
<keyword evidence="4" id="KW-1185">Reference proteome</keyword>
<dbReference type="GO" id="GO:0009252">
    <property type="term" value="P:peptidoglycan biosynthetic process"/>
    <property type="evidence" value="ECO:0007669"/>
    <property type="project" value="UniProtKB-UniRule"/>
</dbReference>